<evidence type="ECO:0000259" key="2">
    <source>
        <dbReference type="Pfam" id="PF18705"/>
    </source>
</evidence>
<feature type="domain" description="DUF5643" evidence="2">
    <location>
        <begin position="239"/>
        <end position="349"/>
    </location>
</feature>
<sequence>MDKNKDKRNFLDEEKEIEKLLSEFESENIKIPDELDERLNTKLKELKPKKYKKWAITSVASILIIGVSYAFVPSFRTFADTMFRYIFGDIGIENAVNNGYKASDAQYINIGGYDIIIQNIYIDEQRINFEAIMETKVDDMIISDNDDIDNKSYYELYVDSVNAAMSGGNFDKDEDGNIKTTINIVGGNIAELIEGKNTLSLKLKLLKVSASYDKSNDFKYETLGTTNVELEIPKQLSKTKNIEINKQIDDGDLNLNIDKLRVSPTMMYLNTYGEVTNIGELQGLDNLRIISENGEIYKSSLELSGMGLENGGWSQTIVPSVYYDKGKKLKLKADGVLVNANKKIELKIDDKYPKKIDYFGKEVIIKDVKYSKGHLTVKYTTDSSISYDGGSELDGNSAISTSYEVGSKISGIEFENVEKKDSYALDLRLVLKYSYPINIEIENR</sequence>
<reference evidence="3" key="1">
    <citation type="submission" date="2019-11" db="EMBL/GenBank/DDBJ databases">
        <authorList>
            <person name="Feng L."/>
        </authorList>
    </citation>
    <scope>NUCLEOTIDE SEQUENCE</scope>
    <source>
        <strain evidence="3">IbartlettiiLFYP30</strain>
    </source>
</reference>
<name>A0A6N3F6U7_9FIRM</name>
<evidence type="ECO:0000256" key="1">
    <source>
        <dbReference type="SAM" id="Phobius"/>
    </source>
</evidence>
<dbReference type="EMBL" id="CACRUE010000040">
    <property type="protein sequence ID" value="VYU47764.1"/>
    <property type="molecule type" value="Genomic_DNA"/>
</dbReference>
<feature type="transmembrane region" description="Helical" evidence="1">
    <location>
        <begin position="54"/>
        <end position="72"/>
    </location>
</feature>
<keyword evidence="1" id="KW-0472">Membrane</keyword>
<keyword evidence="1" id="KW-1133">Transmembrane helix</keyword>
<evidence type="ECO:0000313" key="3">
    <source>
        <dbReference type="EMBL" id="VYU47764.1"/>
    </source>
</evidence>
<accession>A0A6N3F6U7</accession>
<organism evidence="3">
    <name type="scientific">Intestinibacter bartlettii</name>
    <dbReference type="NCBI Taxonomy" id="261299"/>
    <lineage>
        <taxon>Bacteria</taxon>
        <taxon>Bacillati</taxon>
        <taxon>Bacillota</taxon>
        <taxon>Clostridia</taxon>
        <taxon>Peptostreptococcales</taxon>
        <taxon>Peptostreptococcaceae</taxon>
        <taxon>Intestinibacter</taxon>
    </lineage>
</organism>
<protein>
    <recommendedName>
        <fullName evidence="2">DUF5643 domain-containing protein</fullName>
    </recommendedName>
</protein>
<dbReference type="Pfam" id="PF18705">
    <property type="entry name" value="DUF5643"/>
    <property type="match status" value="1"/>
</dbReference>
<proteinExistence type="predicted"/>
<keyword evidence="1" id="KW-0812">Transmembrane</keyword>
<dbReference type="RefSeq" id="WP_024037985.1">
    <property type="nucleotide sequence ID" value="NZ_CABIXZ010000007.1"/>
</dbReference>
<dbReference type="AlphaFoldDB" id="A0A6N3F6U7"/>
<dbReference type="InterPro" id="IPR040680">
    <property type="entry name" value="DUF5643"/>
</dbReference>
<gene>
    <name evidence="3" type="ORF">IBLFYP30_02835</name>
</gene>